<dbReference type="eggNOG" id="COG1680">
    <property type="taxonomic scope" value="Bacteria"/>
</dbReference>
<dbReference type="Gene3D" id="3.40.710.10">
    <property type="entry name" value="DD-peptidase/beta-lactamase superfamily"/>
    <property type="match status" value="1"/>
</dbReference>
<dbReference type="HOGENOM" id="CLU_089324_0_0_11"/>
<name>D6ZCY8_SEGRD</name>
<dbReference type="PANTHER" id="PTHR43283">
    <property type="entry name" value="BETA-LACTAMASE-RELATED"/>
    <property type="match status" value="1"/>
</dbReference>
<dbReference type="EMBL" id="CP001958">
    <property type="protein sequence ID" value="ADG99175.1"/>
    <property type="molecule type" value="Genomic_DNA"/>
</dbReference>
<dbReference type="Pfam" id="PF00144">
    <property type="entry name" value="Beta-lactamase"/>
    <property type="match status" value="1"/>
</dbReference>
<feature type="domain" description="Beta-lactamase-related" evidence="1">
    <location>
        <begin position="35"/>
        <end position="250"/>
    </location>
</feature>
<dbReference type="STRING" id="640132.Srot_2741"/>
<gene>
    <name evidence="2" type="ordered locus">Srot_2741</name>
</gene>
<evidence type="ECO:0000313" key="2">
    <source>
        <dbReference type="EMBL" id="ADG99175.1"/>
    </source>
</evidence>
<dbReference type="Proteomes" id="UP000002247">
    <property type="component" value="Chromosome"/>
</dbReference>
<evidence type="ECO:0000259" key="1">
    <source>
        <dbReference type="Pfam" id="PF00144"/>
    </source>
</evidence>
<dbReference type="SUPFAM" id="SSF56601">
    <property type="entry name" value="beta-lactamase/transpeptidase-like"/>
    <property type="match status" value="1"/>
</dbReference>
<dbReference type="PANTHER" id="PTHR43283:SF15">
    <property type="entry name" value="CONSERVED PROTEIN"/>
    <property type="match status" value="1"/>
</dbReference>
<keyword evidence="3" id="KW-1185">Reference proteome</keyword>
<dbReference type="RefSeq" id="WP_013139624.1">
    <property type="nucleotide sequence ID" value="NC_014168.1"/>
</dbReference>
<protein>
    <submittedName>
        <fullName evidence="2">Beta-lactamase</fullName>
    </submittedName>
</protein>
<dbReference type="KEGG" id="srt:Srot_2741"/>
<dbReference type="InterPro" id="IPR012338">
    <property type="entry name" value="Beta-lactam/transpept-like"/>
</dbReference>
<sequence length="278" mass="29173">MTTALSLLDAWPVDHVAATVIAPSGVVAEHGEVERVFPLASVTKILSGYAALLAVQEGALGLDDPAGPPGSTLRHLLAHASGLPFDSRVPFARPGSRRIYSNAGVEMLAEQVARETGIGFHEYTAEAVFDPLGMRDVSFTGSAAWGAGAHCRDLARFAGELLAPRLLAPELLVEATNVQFTGLDGVLVGYGNMKPNDWGLGFELRGAKSPHWTGAGNSPKTFGHFGASGTFLWVDPNAQLACVVLTDRPFQDGGWAKPLWPGFSDAVLAEFAGTSVPA</sequence>
<dbReference type="AlphaFoldDB" id="D6ZCY8"/>
<reference evidence="2 3" key="1">
    <citation type="journal article" date="2010" name="Stand. Genomic Sci.">
        <title>Complete genome sequence of Segniliparus rotundus type strain (CDC 1076).</title>
        <authorList>
            <person name="Sikorski J."/>
            <person name="Lapidus A."/>
            <person name="Copeland A."/>
            <person name="Misra M."/>
            <person name="Glavina Del Rio T."/>
            <person name="Nolan M."/>
            <person name="Lucas S."/>
            <person name="Chen F."/>
            <person name="Tice H."/>
            <person name="Cheng J.F."/>
            <person name="Jando M."/>
            <person name="Schneider S."/>
            <person name="Bruce D."/>
            <person name="Goodwin L."/>
            <person name="Pitluck S."/>
            <person name="Liolios K."/>
            <person name="Mikhailova N."/>
            <person name="Pati A."/>
            <person name="Ivanova N."/>
            <person name="Mavromatis K."/>
            <person name="Chen A."/>
            <person name="Palaniappan K."/>
            <person name="Chertkov O."/>
            <person name="Land M."/>
            <person name="Hauser L."/>
            <person name="Chang Y.J."/>
            <person name="Jeffries C.D."/>
            <person name="Brettin T."/>
            <person name="Detter J.C."/>
            <person name="Han C."/>
            <person name="Rohde M."/>
            <person name="Goker M."/>
            <person name="Bristow J."/>
            <person name="Eisen J.A."/>
            <person name="Markowitz V."/>
            <person name="Hugenholtz P."/>
            <person name="Kyrpides N.C."/>
            <person name="Klenk H.P."/>
        </authorList>
    </citation>
    <scope>NUCLEOTIDE SEQUENCE [LARGE SCALE GENOMIC DNA]</scope>
    <source>
        <strain evidence="3">ATCC BAA-972 / CDC 1076 / CIP 108378 / DSM 44985 / JCM 13578</strain>
    </source>
</reference>
<dbReference type="InterPro" id="IPR050789">
    <property type="entry name" value="Diverse_Enzym_Activities"/>
</dbReference>
<proteinExistence type="predicted"/>
<organism evidence="2 3">
    <name type="scientific">Segniliparus rotundus (strain ATCC BAA-972 / CDC 1076 / CIP 108378 / DSM 44985 / JCM 13578)</name>
    <dbReference type="NCBI Taxonomy" id="640132"/>
    <lineage>
        <taxon>Bacteria</taxon>
        <taxon>Bacillati</taxon>
        <taxon>Actinomycetota</taxon>
        <taxon>Actinomycetes</taxon>
        <taxon>Mycobacteriales</taxon>
        <taxon>Segniliparaceae</taxon>
        <taxon>Segniliparus</taxon>
    </lineage>
</organism>
<accession>D6ZCY8</accession>
<evidence type="ECO:0000313" key="3">
    <source>
        <dbReference type="Proteomes" id="UP000002247"/>
    </source>
</evidence>
<dbReference type="InterPro" id="IPR001466">
    <property type="entry name" value="Beta-lactam-related"/>
</dbReference>